<gene>
    <name evidence="2" type="ORF">QNM18_19305</name>
</gene>
<evidence type="ECO:0000313" key="2">
    <source>
        <dbReference type="EMBL" id="MDK2597205.1"/>
    </source>
</evidence>
<evidence type="ECO:0000256" key="1">
    <source>
        <dbReference type="SAM" id="Phobius"/>
    </source>
</evidence>
<keyword evidence="1" id="KW-0812">Transmembrane</keyword>
<sequence length="71" mass="8277">MIQTSRQPKYGVTIISFLRRYFWLVVAAGLFVLIISHIDMLHIICEYDSAAQPTCISHVFLHTLKVLEWLE</sequence>
<dbReference type="RefSeq" id="WP_284138161.1">
    <property type="nucleotide sequence ID" value="NZ_JASJUT010000009.1"/>
</dbReference>
<dbReference type="EMBL" id="JASJUT010000009">
    <property type="protein sequence ID" value="MDK2597205.1"/>
    <property type="molecule type" value="Genomic_DNA"/>
</dbReference>
<dbReference type="Proteomes" id="UP001231915">
    <property type="component" value="Unassembled WGS sequence"/>
</dbReference>
<name>A0ABT7EQ68_9GAMM</name>
<accession>A0ABT7EQ68</accession>
<comment type="caution">
    <text evidence="2">The sequence shown here is derived from an EMBL/GenBank/DDBJ whole genome shotgun (WGS) entry which is preliminary data.</text>
</comment>
<keyword evidence="1" id="KW-1133">Transmembrane helix</keyword>
<feature type="transmembrane region" description="Helical" evidence="1">
    <location>
        <begin position="21"/>
        <end position="44"/>
    </location>
</feature>
<protein>
    <submittedName>
        <fullName evidence="2">Uncharacterized protein</fullName>
    </submittedName>
</protein>
<keyword evidence="3" id="KW-1185">Reference proteome</keyword>
<reference evidence="2 3" key="1">
    <citation type="submission" date="2023-05" db="EMBL/GenBank/DDBJ databases">
        <title>Pseudoalteromonas ardens sp. nov., Pseudoalteromonas obscura sp. nov., and Pseudoalteromonas umbrosa sp. nov., isolated from the coral Montipora capitata.</title>
        <authorList>
            <person name="Thomas E.M."/>
            <person name="Smith E.M."/>
            <person name="Papke E."/>
            <person name="Shlafstein M.D."/>
            <person name="Oline D.K."/>
            <person name="Videau P."/>
            <person name="Saw J.H."/>
            <person name="Strangman W.K."/>
            <person name="Ushijima B."/>
        </authorList>
    </citation>
    <scope>NUCLEOTIDE SEQUENCE [LARGE SCALE GENOMIC DNA]</scope>
    <source>
        <strain evidence="2 3">P94</strain>
    </source>
</reference>
<organism evidence="2 3">
    <name type="scientific">Pseudoalteromonas obscura</name>
    <dbReference type="NCBI Taxonomy" id="3048491"/>
    <lineage>
        <taxon>Bacteria</taxon>
        <taxon>Pseudomonadati</taxon>
        <taxon>Pseudomonadota</taxon>
        <taxon>Gammaproteobacteria</taxon>
        <taxon>Alteromonadales</taxon>
        <taxon>Pseudoalteromonadaceae</taxon>
        <taxon>Pseudoalteromonas</taxon>
    </lineage>
</organism>
<keyword evidence="1" id="KW-0472">Membrane</keyword>
<evidence type="ECO:0000313" key="3">
    <source>
        <dbReference type="Proteomes" id="UP001231915"/>
    </source>
</evidence>
<proteinExistence type="predicted"/>